<name>A0A2W5KBV5_ANCNO</name>
<proteinExistence type="predicted"/>
<accession>A0A2W5KBV5</accession>
<evidence type="ECO:0000313" key="1">
    <source>
        <dbReference type="EMBL" id="PZQ14341.1"/>
    </source>
</evidence>
<protein>
    <submittedName>
        <fullName evidence="1">Uncharacterized protein</fullName>
    </submittedName>
</protein>
<gene>
    <name evidence="1" type="ORF">DI565_13060</name>
</gene>
<dbReference type="AlphaFoldDB" id="A0A2W5KBV5"/>
<evidence type="ECO:0000313" key="2">
    <source>
        <dbReference type="Proteomes" id="UP000249577"/>
    </source>
</evidence>
<comment type="caution">
    <text evidence="1">The sequence shown here is derived from an EMBL/GenBank/DDBJ whole genome shotgun (WGS) entry which is preliminary data.</text>
</comment>
<sequence>MIEPMPLIDQNERAAVASQAELLGLAKLCEADNSVVVTGLTAAALRGWTTAATHTRHVAVHPMGAGRLPKGTVALLDEDPLWRHQKLHDSRGRLYRVADPVRTLVDLAASDCDPFLVAESFAAGRDEVRHEEVMEFAEARSKELAFRVRGLLAAG</sequence>
<dbReference type="Proteomes" id="UP000249577">
    <property type="component" value="Unassembled WGS sequence"/>
</dbReference>
<organism evidence="1 2">
    <name type="scientific">Ancylobacter novellus</name>
    <name type="common">Thiobacillus novellus</name>
    <dbReference type="NCBI Taxonomy" id="921"/>
    <lineage>
        <taxon>Bacteria</taxon>
        <taxon>Pseudomonadati</taxon>
        <taxon>Pseudomonadota</taxon>
        <taxon>Alphaproteobacteria</taxon>
        <taxon>Hyphomicrobiales</taxon>
        <taxon>Xanthobacteraceae</taxon>
        <taxon>Ancylobacter</taxon>
    </lineage>
</organism>
<reference evidence="1 2" key="1">
    <citation type="submission" date="2017-08" db="EMBL/GenBank/DDBJ databases">
        <title>Infants hospitalized years apart are colonized by the same room-sourced microbial strains.</title>
        <authorList>
            <person name="Brooks B."/>
            <person name="Olm M.R."/>
            <person name="Firek B.A."/>
            <person name="Baker R."/>
            <person name="Thomas B.C."/>
            <person name="Morowitz M.J."/>
            <person name="Banfield J.F."/>
        </authorList>
    </citation>
    <scope>NUCLEOTIDE SEQUENCE [LARGE SCALE GENOMIC DNA]</scope>
    <source>
        <strain evidence="1">S2_005_003_R2_43</strain>
    </source>
</reference>
<dbReference type="EMBL" id="QFPN01000006">
    <property type="protein sequence ID" value="PZQ14341.1"/>
    <property type="molecule type" value="Genomic_DNA"/>
</dbReference>